<dbReference type="Pfam" id="PF12796">
    <property type="entry name" value="Ank_2"/>
    <property type="match status" value="2"/>
</dbReference>
<dbReference type="Pfam" id="PF05033">
    <property type="entry name" value="Pre-SET"/>
    <property type="match status" value="1"/>
</dbReference>
<dbReference type="InterPro" id="IPR046341">
    <property type="entry name" value="SET_dom_sf"/>
</dbReference>
<feature type="compositionally biased region" description="Basic and acidic residues" evidence="6">
    <location>
        <begin position="213"/>
        <end position="237"/>
    </location>
</feature>
<feature type="compositionally biased region" description="Low complexity" evidence="6">
    <location>
        <begin position="1089"/>
        <end position="1106"/>
    </location>
</feature>
<organism evidence="9 10">
    <name type="scientific">Anopheles atroparvus</name>
    <name type="common">European mosquito</name>
    <dbReference type="NCBI Taxonomy" id="41427"/>
    <lineage>
        <taxon>Eukaryota</taxon>
        <taxon>Metazoa</taxon>
        <taxon>Ecdysozoa</taxon>
        <taxon>Arthropoda</taxon>
        <taxon>Hexapoda</taxon>
        <taxon>Insecta</taxon>
        <taxon>Pterygota</taxon>
        <taxon>Neoptera</taxon>
        <taxon>Endopterygota</taxon>
        <taxon>Diptera</taxon>
        <taxon>Nematocera</taxon>
        <taxon>Culicoidea</taxon>
        <taxon>Culicidae</taxon>
        <taxon>Anophelinae</taxon>
        <taxon>Anopheles</taxon>
    </lineage>
</organism>
<sequence length="2147" mass="231337">MDFIGNLLNQMSSAFNQETAIPKKEEISMDETLKWRALKNNQFASRTRGGVAAATVTGTGATGSAVVVAAAATSSSIGRRSSGRGTSNGQRKQQQQRTSSSENSNDSTGGADGLLSGLEEDGSSCSALLAANGTGDDDPEEDIEIEIAKDISGEELQEALGLSQLVEVEPMDIGGTMVEGQPVGGQAPPEEEQLTVEKREPTGSQASPDEENSLPRDSDRKLDAGFEPLKEREDESSAKNSTSTNDPATEDQKMEIKEKKSEGETQPEPTGVAAANDREAALDDRDEKVPPNGPPEGSATSASKIEPTPTAPDQTDDRVTEEAKKISTIEEGEIAGLKGEEATTATTVPDLGEDDDDDVLIISTDDMTDVVEVAETSKEDEDDEDEDEKEETKEDVGATEQKHDDHAGSLPAFPGEPVVNKQAPDVDPVALPKARDTAAKVDEAEEKYDPTQPRDAGEKHVDDCSAVVEPVEAKFSSTLAAANGQETDGNSPTEPKPTVEEKPPKEKEDPVAIDANALGSGRTTRSKKAASVVVVAAENTSTSTPSQRRSQRFQGKEPLAAAGGRKSTDLKLNGNETQSDGAIVVVKEEEPDEGMARKKTIVAGGATATAKAPTKAAAAGLSSSERSASVVSKSDRSLRSRQQSTSSSGPVGSGPVMVTRRSSETVKSVGLEDSNDAIADTAGVDRSLNRRGRKRLSQDPTPMEATPSVVVSSREKAARETTPTKEEPTTVGGDLGFPVDPGENDSGGKQQQEHEQEQQQEQQQEQEQEPKQTPEVTVVAASTVQRRGRKRKPQNLPETSGAAASFSGLPEKPPPYKRAARVSRDGSDGILASALARRDKVDPQGRLSRPIKLSAKMLANEELRHGFEQHNNSRIIIGSDSATQGHDEPQSVVEREKDRDRTDAGGSEKSRRQQQQQQQQQQEIQAHKEVNLPPANSAISSSSEDVMVVSVTYPTGKGPTKGSQYPVGKDTPSAGRKQTEASTSDRQRAPSGKPVSSGTVSKRPGGPSAPSICPDVQTFLQEIRASRICKNRSPEENRKLNRRQTKRLAKLKEKHLLALGLQRKGANTQQQQHPVRNGARKSSAEVDDGLLLSEAEPESESSGSEADFVPSQKIGTVGKPSVTLRLRKPETLLESSPVNVSPASSSKQQQQQQQRQQQHQPPLVTVPSAMVNRGSVGRQPVPVSRQQQQQQQQGGSSKQQQHENNGRMGANSRRSSSSVVLPASMTTASASSSVSRKDQETEELQRSLERFGCELTLIPTSTNSTGTPPSSEGPSSSSSATHNSTNRKRAKEPTTQQQRSLVRPNHHHPPPPYRSQAAASPSSSSALASTSPSLHIVLEKRPPSVSSSSGHRKISSTSTPGGSMGSPPSAAGARPLLCLCRQTSDIYVASSAGTGYCTAVDDIDGQRIGCCNELAEELVHMLRPSPTVSFQLLCNLHRKRLEDHSCCAICGVFCTQGNFAMCKNAHIFHPDCAVKYILNAPYDPSRPGDHTAPTLVLQCPHCGQECPNGEIQVTVQLTTPPVLLPSRKNIVKPAKMAIAKSKSSRNGGSTAKDAFRANVDAFVPSSVRSVLAASGPTNGHDPKRSSPMAAGGSGTGTRSHFTTKQIFEAIHKDNVDRITEIIISGFDIETRFRDFHDGTCLHLVSNFGSIGMAYLIICRAQSVDFLNILDRELRTALMCAVLGEKIDIIKLLLDCGADVTVKGPDGMTVLHLAAKLGQQEAVRVILESARKRLTARDMLAFVNGVDCGSYTALVWAAENRHKETIQLLLEVGADVNICDKENNTSLHWAAMAGCSETMHLLVKNGCDPNVQNINGDTPLHLACRHENGTICILLLTMGASLNVRNASNELPQDMLRNPNSECANIIAANVKMSGLGKNTKETRILCSDISNGREYYPVQVVHVAGRNDRHQTMPKFKYIRKSVQIEGGIDINMCDMVVCSCKDSCTSADSSCLCSERTWYTGDGRLVSDFDFLEPPTIVECGELCDCNQLLCRNRVVQQGLRIPLQLFYSPGKAWGVRTLVPIPKGTFLVEYVGELLPDEVANQRPDDTYFFDLNSGFCIDANAYGNISRFFNHSCDPNVSPVSVYYEHQDKRFPKVAMFACRDIKAHEEICFNYGEKFWMVKNRTMSCLCNASECRYRTVQQGVLL</sequence>
<feature type="domain" description="Pre-SET" evidence="8">
    <location>
        <begin position="1937"/>
        <end position="2000"/>
    </location>
</feature>
<keyword evidence="3" id="KW-0808">Transferase</keyword>
<feature type="compositionally biased region" description="Basic and acidic residues" evidence="6">
    <location>
        <begin position="497"/>
        <end position="510"/>
    </location>
</feature>
<evidence type="ECO:0000313" key="9">
    <source>
        <dbReference type="EnsemblMetazoa" id="ENSAATROPP002051"/>
    </source>
</evidence>
<feature type="repeat" description="ANK" evidence="5">
    <location>
        <begin position="1748"/>
        <end position="1780"/>
    </location>
</feature>
<dbReference type="Pfam" id="PF21533">
    <property type="entry name" value="EHMT1-2_CRR"/>
    <property type="match status" value="1"/>
</dbReference>
<dbReference type="SMART" id="SM00248">
    <property type="entry name" value="ANK"/>
    <property type="match status" value="6"/>
</dbReference>
<feature type="compositionally biased region" description="Low complexity" evidence="6">
    <location>
        <begin position="1223"/>
        <end position="1234"/>
    </location>
</feature>
<dbReference type="InterPro" id="IPR001214">
    <property type="entry name" value="SET_dom"/>
</dbReference>
<name>A0AAG5CT98_ANOAO</name>
<dbReference type="GO" id="GO:0046974">
    <property type="term" value="F:histone H3K9 methyltransferase activity"/>
    <property type="evidence" value="ECO:0007669"/>
    <property type="project" value="TreeGrafter"/>
</dbReference>
<dbReference type="InterPro" id="IPR007728">
    <property type="entry name" value="Pre-SET_dom"/>
</dbReference>
<dbReference type="PRINTS" id="PR01415">
    <property type="entry name" value="ANKYRIN"/>
</dbReference>
<feature type="repeat" description="ANK" evidence="5">
    <location>
        <begin position="1672"/>
        <end position="1704"/>
    </location>
</feature>
<dbReference type="Gene3D" id="2.170.270.10">
    <property type="entry name" value="SET domain"/>
    <property type="match status" value="1"/>
</dbReference>
<dbReference type="Gene3D" id="1.25.40.20">
    <property type="entry name" value="Ankyrin repeat-containing domain"/>
    <property type="match status" value="2"/>
</dbReference>
<dbReference type="GO" id="GO:0000122">
    <property type="term" value="P:negative regulation of transcription by RNA polymerase II"/>
    <property type="evidence" value="ECO:0007669"/>
    <property type="project" value="TreeGrafter"/>
</dbReference>
<dbReference type="GO" id="GO:0000785">
    <property type="term" value="C:chromatin"/>
    <property type="evidence" value="ECO:0007669"/>
    <property type="project" value="TreeGrafter"/>
</dbReference>
<keyword evidence="5" id="KW-0040">ANK repeat</keyword>
<feature type="compositionally biased region" description="Low complexity" evidence="6">
    <location>
        <begin position="1355"/>
        <end position="1368"/>
    </location>
</feature>
<dbReference type="InterPro" id="IPR047762">
    <property type="entry name" value="EHMT_CRR"/>
</dbReference>
<evidence type="ECO:0000256" key="2">
    <source>
        <dbReference type="ARBA" id="ARBA00022454"/>
    </source>
</evidence>
<dbReference type="PANTHER" id="PTHR46307">
    <property type="entry name" value="G9A, ISOFORM B"/>
    <property type="match status" value="1"/>
</dbReference>
<dbReference type="Proteomes" id="UP000075880">
    <property type="component" value="Unassembled WGS sequence"/>
</dbReference>
<feature type="compositionally biased region" description="Low complexity" evidence="6">
    <location>
        <begin position="1314"/>
        <end position="1333"/>
    </location>
</feature>
<feature type="compositionally biased region" description="Low complexity" evidence="6">
    <location>
        <begin position="601"/>
        <end position="632"/>
    </location>
</feature>
<feature type="compositionally biased region" description="Polar residues" evidence="6">
    <location>
        <begin position="475"/>
        <end position="491"/>
    </location>
</feature>
<dbReference type="Pfam" id="PF00856">
    <property type="entry name" value="SET"/>
    <property type="match status" value="1"/>
</dbReference>
<feature type="compositionally biased region" description="Low complexity" evidence="6">
    <location>
        <begin position="940"/>
        <end position="951"/>
    </location>
</feature>
<dbReference type="SUPFAM" id="SSF82199">
    <property type="entry name" value="SET domain"/>
    <property type="match status" value="1"/>
</dbReference>
<evidence type="ECO:0000256" key="3">
    <source>
        <dbReference type="ARBA" id="ARBA00022603"/>
    </source>
</evidence>
<feature type="compositionally biased region" description="Low complexity" evidence="6">
    <location>
        <begin position="72"/>
        <end position="101"/>
    </location>
</feature>
<feature type="compositionally biased region" description="Basic and acidic residues" evidence="6">
    <location>
        <begin position="276"/>
        <end position="289"/>
    </location>
</feature>
<comment type="subcellular location">
    <subcellularLocation>
        <location evidence="1">Chromosome</location>
    </subcellularLocation>
</comment>
<evidence type="ECO:0000256" key="6">
    <source>
        <dbReference type="SAM" id="MobiDB-lite"/>
    </source>
</evidence>
<evidence type="ECO:0008006" key="11">
    <source>
        <dbReference type="Google" id="ProtNLM"/>
    </source>
</evidence>
<feature type="repeat" description="ANK" evidence="5">
    <location>
        <begin position="1705"/>
        <end position="1727"/>
    </location>
</feature>
<dbReference type="InterPro" id="IPR036770">
    <property type="entry name" value="Ankyrin_rpt-contain_sf"/>
</dbReference>
<evidence type="ECO:0000259" key="8">
    <source>
        <dbReference type="PROSITE" id="PS50867"/>
    </source>
</evidence>
<keyword evidence="3" id="KW-0489">Methyltransferase</keyword>
<accession>A0AAG5CT98</accession>
<feature type="region of interest" description="Disordered" evidence="6">
    <location>
        <begin position="1572"/>
        <end position="1599"/>
    </location>
</feature>
<feature type="repeat" description="ANK" evidence="5">
    <location>
        <begin position="1814"/>
        <end position="1846"/>
    </location>
</feature>
<feature type="compositionally biased region" description="Basic and acidic residues" evidence="6">
    <location>
        <begin position="250"/>
        <end position="263"/>
    </location>
</feature>
<evidence type="ECO:0000259" key="7">
    <source>
        <dbReference type="PROSITE" id="PS50280"/>
    </source>
</evidence>
<feature type="region of interest" description="Disordered" evidence="6">
    <location>
        <begin position="174"/>
        <end position="462"/>
    </location>
</feature>
<feature type="compositionally biased region" description="Acidic residues" evidence="6">
    <location>
        <begin position="378"/>
        <end position="389"/>
    </location>
</feature>
<dbReference type="SMART" id="SM00317">
    <property type="entry name" value="SET"/>
    <property type="match status" value="1"/>
</dbReference>
<dbReference type="SMART" id="SM00468">
    <property type="entry name" value="PreSET"/>
    <property type="match status" value="1"/>
</dbReference>
<dbReference type="CDD" id="cd20905">
    <property type="entry name" value="EHMT_ZBD"/>
    <property type="match status" value="1"/>
</dbReference>
<dbReference type="GO" id="GO:0032259">
    <property type="term" value="P:methylation"/>
    <property type="evidence" value="ECO:0007669"/>
    <property type="project" value="UniProtKB-KW"/>
</dbReference>
<dbReference type="SUPFAM" id="SSF48403">
    <property type="entry name" value="Ankyrin repeat"/>
    <property type="match status" value="1"/>
</dbReference>
<dbReference type="Pfam" id="PF00023">
    <property type="entry name" value="Ank"/>
    <property type="match status" value="1"/>
</dbReference>
<feature type="compositionally biased region" description="Basic and acidic residues" evidence="6">
    <location>
        <begin position="1235"/>
        <end position="1245"/>
    </location>
</feature>
<proteinExistence type="predicted"/>
<feature type="region of interest" description="Disordered" evidence="6">
    <location>
        <begin position="72"/>
        <end position="120"/>
    </location>
</feature>
<dbReference type="PROSITE" id="PS50088">
    <property type="entry name" value="ANK_REPEAT"/>
    <property type="match status" value="5"/>
</dbReference>
<evidence type="ECO:0000256" key="4">
    <source>
        <dbReference type="ARBA" id="ARBA00022691"/>
    </source>
</evidence>
<dbReference type="GO" id="GO:0002039">
    <property type="term" value="F:p53 binding"/>
    <property type="evidence" value="ECO:0007669"/>
    <property type="project" value="InterPro"/>
</dbReference>
<keyword evidence="2" id="KW-0158">Chromosome</keyword>
<evidence type="ECO:0000256" key="1">
    <source>
        <dbReference type="ARBA" id="ARBA00004286"/>
    </source>
</evidence>
<dbReference type="GO" id="GO:0008270">
    <property type="term" value="F:zinc ion binding"/>
    <property type="evidence" value="ECO:0007669"/>
    <property type="project" value="InterPro"/>
</dbReference>
<feature type="compositionally biased region" description="Polar residues" evidence="6">
    <location>
        <begin position="869"/>
        <end position="884"/>
    </location>
</feature>
<protein>
    <recommendedName>
        <fullName evidence="11">Histone-lysine N-methyltransferase</fullName>
    </recommendedName>
</protein>
<keyword evidence="10" id="KW-1185">Reference proteome</keyword>
<dbReference type="PROSITE" id="PS50867">
    <property type="entry name" value="PRE_SET"/>
    <property type="match status" value="1"/>
</dbReference>
<feature type="domain" description="SET" evidence="7">
    <location>
        <begin position="2003"/>
        <end position="2116"/>
    </location>
</feature>
<evidence type="ECO:0000313" key="10">
    <source>
        <dbReference type="Proteomes" id="UP000075880"/>
    </source>
</evidence>
<reference evidence="9" key="1">
    <citation type="submission" date="2024-04" db="UniProtKB">
        <authorList>
            <consortium name="EnsemblMetazoa"/>
        </authorList>
    </citation>
    <scope>IDENTIFICATION</scope>
    <source>
        <strain evidence="9">EBRO</strain>
    </source>
</reference>
<feature type="compositionally biased region" description="Low complexity" evidence="6">
    <location>
        <begin position="913"/>
        <end position="922"/>
    </location>
</feature>
<dbReference type="GO" id="GO:0005634">
    <property type="term" value="C:nucleus"/>
    <property type="evidence" value="ECO:0007669"/>
    <property type="project" value="InterPro"/>
</dbReference>
<dbReference type="PANTHER" id="PTHR46307:SF4">
    <property type="entry name" value="G9A, ISOFORM B"/>
    <property type="match status" value="1"/>
</dbReference>
<evidence type="ECO:0000256" key="5">
    <source>
        <dbReference type="PROSITE-ProRule" id="PRU00023"/>
    </source>
</evidence>
<feature type="compositionally biased region" description="Basic and acidic residues" evidence="6">
    <location>
        <begin position="977"/>
        <end position="988"/>
    </location>
</feature>
<feature type="compositionally biased region" description="Low complexity" evidence="6">
    <location>
        <begin position="1135"/>
        <end position="1160"/>
    </location>
</feature>
<keyword evidence="4" id="KW-0949">S-adenosyl-L-methionine</keyword>
<feature type="compositionally biased region" description="Polar residues" evidence="6">
    <location>
        <begin position="1065"/>
        <end position="1074"/>
    </location>
</feature>
<feature type="region of interest" description="Disordered" evidence="6">
    <location>
        <begin position="1061"/>
        <end position="1245"/>
    </location>
</feature>
<feature type="region of interest" description="Disordered" evidence="6">
    <location>
        <begin position="869"/>
        <end position="1045"/>
    </location>
</feature>
<feature type="compositionally biased region" description="Low complexity" evidence="6">
    <location>
        <begin position="1176"/>
        <end position="1199"/>
    </location>
</feature>
<feature type="compositionally biased region" description="Basic and acidic residues" evidence="6">
    <location>
        <begin position="433"/>
        <end position="442"/>
    </location>
</feature>
<feature type="region of interest" description="Disordered" evidence="6">
    <location>
        <begin position="475"/>
        <end position="826"/>
    </location>
</feature>
<dbReference type="PROSITE" id="PS50280">
    <property type="entry name" value="SET"/>
    <property type="match status" value="1"/>
</dbReference>
<feature type="compositionally biased region" description="Low complexity" evidence="6">
    <location>
        <begin position="1259"/>
        <end position="1279"/>
    </location>
</feature>
<dbReference type="EnsemblMetazoa" id="ENSAATROPT002136">
    <property type="protein sequence ID" value="ENSAATROPP002051"/>
    <property type="gene ID" value="ENSAATROPG001673"/>
</dbReference>
<feature type="compositionally biased region" description="Polar residues" evidence="6">
    <location>
        <begin position="238"/>
        <end position="247"/>
    </location>
</feature>
<feature type="compositionally biased region" description="Basic and acidic residues" evidence="6">
    <location>
        <begin position="390"/>
        <end position="407"/>
    </location>
</feature>
<feature type="compositionally biased region" description="Low complexity" evidence="6">
    <location>
        <begin position="529"/>
        <end position="548"/>
    </location>
</feature>
<feature type="compositionally biased region" description="Basic and acidic residues" evidence="6">
    <location>
        <begin position="885"/>
        <end position="911"/>
    </location>
</feature>
<feature type="region of interest" description="Disordered" evidence="6">
    <location>
        <begin position="1257"/>
        <end position="1368"/>
    </location>
</feature>
<feature type="compositionally biased region" description="Low complexity" evidence="6">
    <location>
        <begin position="640"/>
        <end position="659"/>
    </location>
</feature>
<dbReference type="InterPro" id="IPR002110">
    <property type="entry name" value="Ankyrin_rpt"/>
</dbReference>
<feature type="compositionally biased region" description="Basic and acidic residues" evidence="6">
    <location>
        <begin position="315"/>
        <end position="328"/>
    </location>
</feature>
<feature type="repeat" description="ANK" evidence="5">
    <location>
        <begin position="1781"/>
        <end position="1813"/>
    </location>
</feature>
<feature type="compositionally biased region" description="Basic and acidic residues" evidence="6">
    <location>
        <begin position="713"/>
        <end position="728"/>
    </location>
</feature>
<dbReference type="InterPro" id="IPR043550">
    <property type="entry name" value="EHMT1/EHMT2"/>
</dbReference>
<dbReference type="PROSITE" id="PS50297">
    <property type="entry name" value="ANK_REP_REGION"/>
    <property type="match status" value="5"/>
</dbReference>